<evidence type="ECO:0000256" key="3">
    <source>
        <dbReference type="ARBA" id="ARBA00022461"/>
    </source>
</evidence>
<evidence type="ECO:0000313" key="14">
    <source>
        <dbReference type="EMBL" id="CAF0972082.1"/>
    </source>
</evidence>
<feature type="transmembrane region" description="Helical" evidence="12">
    <location>
        <begin position="58"/>
        <end position="76"/>
    </location>
</feature>
<keyword evidence="5 12" id="KW-1133">Transmembrane helix</keyword>
<keyword evidence="8 12" id="KW-0472">Membrane</keyword>
<evidence type="ECO:0000256" key="8">
    <source>
        <dbReference type="ARBA" id="ARBA00023136"/>
    </source>
</evidence>
<dbReference type="InterPro" id="IPR001873">
    <property type="entry name" value="ENaC"/>
</dbReference>
<gene>
    <name evidence="14" type="ORF">JXQ802_LOCUS12723</name>
    <name evidence="13" type="ORF">PYM288_LOCUS3870</name>
</gene>
<accession>A0A814EXD9</accession>
<comment type="caution">
    <text evidence="14">The sequence shown here is derived from an EMBL/GenBank/DDBJ whole genome shotgun (WGS) entry which is preliminary data.</text>
</comment>
<evidence type="ECO:0000313" key="15">
    <source>
        <dbReference type="Proteomes" id="UP000663870"/>
    </source>
</evidence>
<comment type="subcellular location">
    <subcellularLocation>
        <location evidence="1">Membrane</location>
        <topology evidence="1">Multi-pass membrane protein</topology>
    </subcellularLocation>
</comment>
<evidence type="ECO:0000256" key="5">
    <source>
        <dbReference type="ARBA" id="ARBA00022989"/>
    </source>
</evidence>
<protein>
    <submittedName>
        <fullName evidence="14">Uncharacterized protein</fullName>
    </submittedName>
</protein>
<evidence type="ECO:0000256" key="9">
    <source>
        <dbReference type="ARBA" id="ARBA00023201"/>
    </source>
</evidence>
<dbReference type="Proteomes" id="UP000663854">
    <property type="component" value="Unassembled WGS sequence"/>
</dbReference>
<sequence length="518" mass="58606">MENTANNHVVPVNSITKEAWKLESPKHRRRSIVREFALNTSTHGLPGMARSQSKHNRIFWTISFFIFAGIMIYFVTQSIKSYFEYPTQTSVSISFERSQVFPAVTFCNYVGARYDRLIEPFLNYTNSINATNTNGTTTFTIEQTVLLRDFLRVQLNAGEPLTQYLFSLDEILIQCLYNDRNCTTNDFISFLSSTYGQCFTFNAKKKTTNESNIRYTNDDGGSGNLILRLYAQSHLYVPFVAQDVSAGMVAMIHDNTQLPLIDVAGMVLAPGRRHKLGYKKKTYQYLSLPYTDCTTKIPPAMQAMFSAYEGADYAYSQGVCYTLCIQAYIYQECGCINPDEWTARSVVLPGTNTIIQAPLCSSNNTCYLNATVRISKTLSIWNQFCSDCLQECSTVSFTVTSSSIAAPSPPYAYATKNFVESLSIPLPTNWSRNWLSEVQNNFVSLEVVCESTQVESYIQQASLGPVDLLSNVGGQTGLWIGISFLSVMEFIEMVYRILRYEFHIIRETIRNRLQINNT</sequence>
<dbReference type="PANTHER" id="PTHR11690">
    <property type="entry name" value="AMILORIDE-SENSITIVE SODIUM CHANNEL-RELATED"/>
    <property type="match status" value="1"/>
</dbReference>
<keyword evidence="9 11" id="KW-0739">Sodium transport</keyword>
<evidence type="ECO:0000256" key="10">
    <source>
        <dbReference type="ARBA" id="ARBA00023303"/>
    </source>
</evidence>
<keyword evidence="15" id="KW-1185">Reference proteome</keyword>
<organism evidence="14 15">
    <name type="scientific">Rotaria sordida</name>
    <dbReference type="NCBI Taxonomy" id="392033"/>
    <lineage>
        <taxon>Eukaryota</taxon>
        <taxon>Metazoa</taxon>
        <taxon>Spiralia</taxon>
        <taxon>Gnathifera</taxon>
        <taxon>Rotifera</taxon>
        <taxon>Eurotatoria</taxon>
        <taxon>Bdelloidea</taxon>
        <taxon>Philodinida</taxon>
        <taxon>Philodinidae</taxon>
        <taxon>Rotaria</taxon>
    </lineage>
</organism>
<keyword evidence="2 11" id="KW-0813">Transport</keyword>
<evidence type="ECO:0000256" key="4">
    <source>
        <dbReference type="ARBA" id="ARBA00022692"/>
    </source>
</evidence>
<keyword evidence="4 11" id="KW-0812">Transmembrane</keyword>
<dbReference type="GO" id="GO:0005886">
    <property type="term" value="C:plasma membrane"/>
    <property type="evidence" value="ECO:0007669"/>
    <property type="project" value="TreeGrafter"/>
</dbReference>
<comment type="similarity">
    <text evidence="11">Belongs to the amiloride-sensitive sodium channel (TC 1.A.6) family.</text>
</comment>
<dbReference type="Proteomes" id="UP000663870">
    <property type="component" value="Unassembled WGS sequence"/>
</dbReference>
<proteinExistence type="inferred from homology"/>
<evidence type="ECO:0000313" key="13">
    <source>
        <dbReference type="EMBL" id="CAF0785907.1"/>
    </source>
</evidence>
<dbReference type="EMBL" id="CAJNOH010000032">
    <property type="protein sequence ID" value="CAF0785907.1"/>
    <property type="molecule type" value="Genomic_DNA"/>
</dbReference>
<keyword evidence="10 11" id="KW-0407">Ion channel</keyword>
<evidence type="ECO:0000256" key="12">
    <source>
        <dbReference type="SAM" id="Phobius"/>
    </source>
</evidence>
<reference evidence="14" key="1">
    <citation type="submission" date="2021-02" db="EMBL/GenBank/DDBJ databases">
        <authorList>
            <person name="Nowell W R."/>
        </authorList>
    </citation>
    <scope>NUCLEOTIDE SEQUENCE</scope>
</reference>
<evidence type="ECO:0000256" key="7">
    <source>
        <dbReference type="ARBA" id="ARBA00023065"/>
    </source>
</evidence>
<keyword evidence="7 11" id="KW-0406">Ion transport</keyword>
<dbReference type="Gene3D" id="1.10.287.770">
    <property type="entry name" value="YojJ-like"/>
    <property type="match status" value="1"/>
</dbReference>
<evidence type="ECO:0000256" key="11">
    <source>
        <dbReference type="RuleBase" id="RU000679"/>
    </source>
</evidence>
<evidence type="ECO:0000256" key="6">
    <source>
        <dbReference type="ARBA" id="ARBA00023053"/>
    </source>
</evidence>
<keyword evidence="3 11" id="KW-0894">Sodium channel</keyword>
<name>A0A814EXD9_9BILA</name>
<evidence type="ECO:0000256" key="2">
    <source>
        <dbReference type="ARBA" id="ARBA00022448"/>
    </source>
</evidence>
<dbReference type="GO" id="GO:0015280">
    <property type="term" value="F:ligand-gated sodium channel activity"/>
    <property type="evidence" value="ECO:0007669"/>
    <property type="project" value="TreeGrafter"/>
</dbReference>
<dbReference type="Pfam" id="PF00858">
    <property type="entry name" value="ASC"/>
    <property type="match status" value="1"/>
</dbReference>
<dbReference type="EMBL" id="CAJNOL010000265">
    <property type="protein sequence ID" value="CAF0972082.1"/>
    <property type="molecule type" value="Genomic_DNA"/>
</dbReference>
<dbReference type="PRINTS" id="PR01078">
    <property type="entry name" value="AMINACHANNEL"/>
</dbReference>
<dbReference type="AlphaFoldDB" id="A0A814EXD9"/>
<keyword evidence="6" id="KW-0915">Sodium</keyword>
<evidence type="ECO:0000256" key="1">
    <source>
        <dbReference type="ARBA" id="ARBA00004141"/>
    </source>
</evidence>
<dbReference type="Gene3D" id="2.60.470.10">
    <property type="entry name" value="Acid-sensing ion channels like domains"/>
    <property type="match status" value="1"/>
</dbReference>